<feature type="transmembrane region" description="Helical" evidence="6">
    <location>
        <begin position="71"/>
        <end position="89"/>
    </location>
</feature>
<dbReference type="GO" id="GO:0016020">
    <property type="term" value="C:membrane"/>
    <property type="evidence" value="ECO:0007669"/>
    <property type="project" value="UniProtKB-SubCell"/>
</dbReference>
<keyword evidence="3" id="KW-0201">Cytochrome c-type biogenesis</keyword>
<dbReference type="GO" id="GO:0017004">
    <property type="term" value="P:cytochrome complex assembly"/>
    <property type="evidence" value="ECO:0007669"/>
    <property type="project" value="UniProtKB-KW"/>
</dbReference>
<evidence type="ECO:0000256" key="2">
    <source>
        <dbReference type="ARBA" id="ARBA00022692"/>
    </source>
</evidence>
<dbReference type="AlphaFoldDB" id="A0A8F9TRQ3"/>
<evidence type="ECO:0000256" key="6">
    <source>
        <dbReference type="SAM" id="Phobius"/>
    </source>
</evidence>
<gene>
    <name evidence="8" type="ORF">K0B96_10700</name>
</gene>
<comment type="subcellular location">
    <subcellularLocation>
        <location evidence="1">Membrane</location>
        <topology evidence="1">Multi-pass membrane protein</topology>
    </subcellularLocation>
</comment>
<feature type="transmembrane region" description="Helical" evidence="6">
    <location>
        <begin position="101"/>
        <end position="119"/>
    </location>
</feature>
<dbReference type="Pfam" id="PF05140">
    <property type="entry name" value="ResB"/>
    <property type="match status" value="1"/>
</dbReference>
<dbReference type="Proteomes" id="UP000825051">
    <property type="component" value="Chromosome"/>
</dbReference>
<reference evidence="8" key="1">
    <citation type="submission" date="2021-08" db="EMBL/GenBank/DDBJ databases">
        <title>Genome of a novel bacterium of the phylum Verrucomicrobia, Oleiharenicola sp. KSB-15.</title>
        <authorList>
            <person name="Chung J.-H."/>
            <person name="Ahn J.-H."/>
            <person name="Yoon Y."/>
            <person name="Kim D.-Y."/>
            <person name="An S.-H."/>
            <person name="Park I."/>
            <person name="Yeon J."/>
        </authorList>
    </citation>
    <scope>NUCLEOTIDE SEQUENCE</scope>
    <source>
        <strain evidence="8">KSB-15</strain>
    </source>
</reference>
<feature type="transmembrane region" description="Helical" evidence="6">
    <location>
        <begin position="352"/>
        <end position="375"/>
    </location>
</feature>
<evidence type="ECO:0000259" key="7">
    <source>
        <dbReference type="Pfam" id="PF05140"/>
    </source>
</evidence>
<dbReference type="KEGG" id="ole:K0B96_10700"/>
<keyword evidence="2 6" id="KW-0812">Transmembrane</keyword>
<evidence type="ECO:0000313" key="8">
    <source>
        <dbReference type="EMBL" id="QYM77790.1"/>
    </source>
</evidence>
<dbReference type="EMBL" id="CP080507">
    <property type="protein sequence ID" value="QYM77790.1"/>
    <property type="molecule type" value="Genomic_DNA"/>
</dbReference>
<evidence type="ECO:0000313" key="9">
    <source>
        <dbReference type="Proteomes" id="UP000825051"/>
    </source>
</evidence>
<name>A0A8F9TRQ3_9BACT</name>
<organism evidence="8 9">
    <name type="scientific">Horticoccus luteus</name>
    <dbReference type="NCBI Taxonomy" id="2862869"/>
    <lineage>
        <taxon>Bacteria</taxon>
        <taxon>Pseudomonadati</taxon>
        <taxon>Verrucomicrobiota</taxon>
        <taxon>Opitutia</taxon>
        <taxon>Opitutales</taxon>
        <taxon>Opitutaceae</taxon>
        <taxon>Horticoccus</taxon>
    </lineage>
</organism>
<feature type="domain" description="ResB-like" evidence="7">
    <location>
        <begin position="273"/>
        <end position="337"/>
    </location>
</feature>
<evidence type="ECO:0000256" key="4">
    <source>
        <dbReference type="ARBA" id="ARBA00022989"/>
    </source>
</evidence>
<dbReference type="RefSeq" id="WP_220160894.1">
    <property type="nucleotide sequence ID" value="NZ_CP080507.1"/>
</dbReference>
<keyword evidence="9" id="KW-1185">Reference proteome</keyword>
<keyword evidence="4 6" id="KW-1133">Transmembrane helix</keyword>
<keyword evidence="5 6" id="KW-0472">Membrane</keyword>
<evidence type="ECO:0000256" key="3">
    <source>
        <dbReference type="ARBA" id="ARBA00022748"/>
    </source>
</evidence>
<dbReference type="PANTHER" id="PTHR31566">
    <property type="entry name" value="CYTOCHROME C BIOGENESIS PROTEIN CCS1, CHLOROPLASTIC"/>
    <property type="match status" value="1"/>
</dbReference>
<protein>
    <submittedName>
        <fullName evidence="8">Cytochrome c biogenesis protein ResB</fullName>
    </submittedName>
</protein>
<dbReference type="InterPro" id="IPR023494">
    <property type="entry name" value="Cyt_c_bgen_Ccs1/CcsB/ResB"/>
</dbReference>
<proteinExistence type="predicted"/>
<dbReference type="InterPro" id="IPR007816">
    <property type="entry name" value="ResB-like_domain"/>
</dbReference>
<sequence>MRSLWHSLLVFFSSLTLTVVLLALSIVLVFWATLAQVKIGVWGVQEQFFRTLFVLGFIPGTRIPVPLFPGGYLLGGMLLLNLFAAHLYHGKFAWRKLGIHLTHLGLVLLLLGELFTSIWQEEFQMRLTDGETKSYSESYRDVELAVIDRTDPKVDDVVAVPQKVLAHGEPIQQASLPFRIVPRAFYPNAVLQLRSKVPNAPESPATQGIGPQVVVTPIPITYKQDERNLPAAIVELVGPDGSLGTWVVSAMLGAPQHVNYAGHDYVLTMRFERNYKPFSLKLIKFSHDVYEGTDIPKNFSSLVEVKTPDGRDNREVNIYMNHPLRYAGLTFYQSGYEGEHTTILQVVRNPSWLMPYIACLIMAFGLVIQFGLSLIKFARRRRAASDPAAV</sequence>
<evidence type="ECO:0000256" key="5">
    <source>
        <dbReference type="ARBA" id="ARBA00023136"/>
    </source>
</evidence>
<evidence type="ECO:0000256" key="1">
    <source>
        <dbReference type="ARBA" id="ARBA00004141"/>
    </source>
</evidence>
<accession>A0A8F9TRQ3</accession>
<feature type="transmembrane region" description="Helical" evidence="6">
    <location>
        <begin position="12"/>
        <end position="35"/>
    </location>
</feature>